<name>D3B8N5_HETP5</name>
<keyword evidence="6" id="KW-1185">Reference proteome</keyword>
<dbReference type="AlphaFoldDB" id="D3B8N5"/>
<dbReference type="EMBL" id="ADBJ01000020">
    <property type="protein sequence ID" value="EFA82403.1"/>
    <property type="molecule type" value="Genomic_DNA"/>
</dbReference>
<dbReference type="InterPro" id="IPR000742">
    <property type="entry name" value="EGF"/>
</dbReference>
<dbReference type="Gene3D" id="2.10.25.10">
    <property type="entry name" value="Laminin"/>
    <property type="match status" value="1"/>
</dbReference>
<dbReference type="GeneID" id="31360315"/>
<feature type="transmembrane region" description="Helical" evidence="1">
    <location>
        <begin position="780"/>
        <end position="805"/>
    </location>
</feature>
<evidence type="ECO:0000256" key="2">
    <source>
        <dbReference type="SAM" id="SignalP"/>
    </source>
</evidence>
<dbReference type="PROSITE" id="PS00022">
    <property type="entry name" value="EGF_1"/>
    <property type="match status" value="1"/>
</dbReference>
<evidence type="ECO:0000259" key="3">
    <source>
        <dbReference type="PROSITE" id="PS00022"/>
    </source>
</evidence>
<organism evidence="5 6">
    <name type="scientific">Heterostelium pallidum (strain ATCC 26659 / Pp 5 / PN500)</name>
    <name type="common">Cellular slime mold</name>
    <name type="synonym">Polysphondylium pallidum</name>
    <dbReference type="NCBI Taxonomy" id="670386"/>
    <lineage>
        <taxon>Eukaryota</taxon>
        <taxon>Amoebozoa</taxon>
        <taxon>Evosea</taxon>
        <taxon>Eumycetozoa</taxon>
        <taxon>Dictyostelia</taxon>
        <taxon>Acytosteliales</taxon>
        <taxon>Acytosteliaceae</taxon>
        <taxon>Heterostelium</taxon>
    </lineage>
</organism>
<keyword evidence="2" id="KW-0732">Signal</keyword>
<dbReference type="RefSeq" id="XP_020434520.1">
    <property type="nucleotide sequence ID" value="XM_020575725.1"/>
</dbReference>
<dbReference type="InParanoid" id="D3B8N5"/>
<keyword evidence="1" id="KW-1133">Transmembrane helix</keyword>
<dbReference type="InterPro" id="IPR014756">
    <property type="entry name" value="Ig_E-set"/>
</dbReference>
<comment type="caution">
    <text evidence="5">The sequence shown here is derived from an EMBL/GenBank/DDBJ whole genome shotgun (WGS) entry which is preliminary data.</text>
</comment>
<dbReference type="InterPro" id="IPR053331">
    <property type="entry name" value="EGF-like_comC"/>
</dbReference>
<evidence type="ECO:0000256" key="1">
    <source>
        <dbReference type="SAM" id="Phobius"/>
    </source>
</evidence>
<accession>D3B8N5</accession>
<dbReference type="InterPro" id="IPR002909">
    <property type="entry name" value="IPT_dom"/>
</dbReference>
<feature type="chain" id="PRO_5003040964" evidence="2">
    <location>
        <begin position="23"/>
        <end position="825"/>
    </location>
</feature>
<dbReference type="Proteomes" id="UP000001396">
    <property type="component" value="Unassembled WGS sequence"/>
</dbReference>
<dbReference type="CDD" id="cd00054">
    <property type="entry name" value="EGF_CA"/>
    <property type="match status" value="1"/>
</dbReference>
<dbReference type="Pfam" id="PF22933">
    <property type="entry name" value="ComC_SSD"/>
    <property type="match status" value="1"/>
</dbReference>
<dbReference type="SUPFAM" id="SSF81296">
    <property type="entry name" value="E set domains"/>
    <property type="match status" value="1"/>
</dbReference>
<dbReference type="OMA" id="RTINIYF"/>
<evidence type="ECO:0000313" key="6">
    <source>
        <dbReference type="Proteomes" id="UP000001396"/>
    </source>
</evidence>
<dbReference type="PANTHER" id="PTHR24032">
    <property type="entry name" value="EGF-LIKE DOMAIN-CONTAINING PROTEIN-RELATED-RELATED"/>
    <property type="match status" value="1"/>
</dbReference>
<protein>
    <submittedName>
        <fullName evidence="5">Tenascin</fullName>
    </submittedName>
</protein>
<reference evidence="5 6" key="1">
    <citation type="journal article" date="2011" name="Genome Res.">
        <title>Phylogeny-wide analysis of social amoeba genomes highlights ancient origins for complex intercellular communication.</title>
        <authorList>
            <person name="Heidel A.J."/>
            <person name="Lawal H.M."/>
            <person name="Felder M."/>
            <person name="Schilde C."/>
            <person name="Helps N.R."/>
            <person name="Tunggal B."/>
            <person name="Rivero F."/>
            <person name="John U."/>
            <person name="Schleicher M."/>
            <person name="Eichinger L."/>
            <person name="Platzer M."/>
            <person name="Noegel A.A."/>
            <person name="Schaap P."/>
            <person name="Gloeckner G."/>
        </authorList>
    </citation>
    <scope>NUCLEOTIDE SEQUENCE [LARGE SCALE GENOMIC DNA]</scope>
    <source>
        <strain evidence="6">ATCC 26659 / Pp 5 / PN500</strain>
    </source>
</reference>
<dbReference type="Pfam" id="PF01833">
    <property type="entry name" value="TIG"/>
    <property type="match status" value="1"/>
</dbReference>
<dbReference type="PANTHER" id="PTHR24032:SF16">
    <property type="entry name" value="EGF-LIKE DOMAIN-CONTAINING PROTEIN"/>
    <property type="match status" value="1"/>
</dbReference>
<evidence type="ECO:0000259" key="4">
    <source>
        <dbReference type="PROSITE" id="PS01186"/>
    </source>
</evidence>
<dbReference type="InterPro" id="IPR054484">
    <property type="entry name" value="ComC_SSD"/>
</dbReference>
<gene>
    <name evidence="5" type="ORF">PPL_04828</name>
</gene>
<evidence type="ECO:0000313" key="5">
    <source>
        <dbReference type="EMBL" id="EFA82403.1"/>
    </source>
</evidence>
<dbReference type="PROSITE" id="PS01186">
    <property type="entry name" value="EGF_2"/>
    <property type="match status" value="1"/>
</dbReference>
<keyword evidence="1" id="KW-0812">Transmembrane</keyword>
<keyword evidence="1" id="KW-0472">Membrane</keyword>
<feature type="domain" description="EGF-like" evidence="3 4">
    <location>
        <begin position="537"/>
        <end position="548"/>
    </location>
</feature>
<feature type="signal peptide" evidence="2">
    <location>
        <begin position="1"/>
        <end position="22"/>
    </location>
</feature>
<proteinExistence type="predicted"/>
<sequence length="825" mass="92467">MFSFKILYLLLLYLYVANSTLASNELNSIRFLIQQYQLGVLNLTATDCNGIQNNAPSPFIRCIIDSNSSKESIQSIKLLKATALTNVPVSLYLSPMKDISLQLPETSTFINSLDFNPGQDFSTLESMSIGSVSFGSKTIVDFNQSQFPKLQTLSITSSKSQNQVQLNLNSEKLAIFTLNFTNFTPTDLSIFPSLSTINNKCLQYKKLGDQFLETNKIIDNQLDGSLPNYPTYPSYFFVGEKGITGVVPEAACNSYYLYLTGTSVTSVPDYSTVYNPFIVRKSIHDNLIYNGKNLGYGYPNDIDPNLNFVLYNTKFKYNSQNKTGNLQNVQFSKLFRVFMNLSWVTDVTEVKQVSIVQLPYKLNITVYGIFDPTYSYEVLVNGNNICKVQNMSTYINCFMMGSFNDESNYLVGANSSYLIESINTFYKKDYPIVSSVLPIPTSGGKVVFYGNFGTFGQTNPLIKINNQNCIIINKSSTVLECNIGQSSEGVASLLISVDGYTFSSNTLLKIYKDEEERINCGYKNNCNSNGNCTNGSCQCNLGFLGQFCEFSETFNGTININTTSPVLGINAKDHQFEFSMVAIQEVDQLSNVVAEVLTENWRYNQTLENKITTLSYFLNSTNTTIQVKTTIQYSAEQWIAEFAGINTTILPNSLKLSSYLSGWQYQSNLNTIRFVFTTTLGDFDRDCNGEFSPVGSNQLDQSVEYLKVIKDGITFYGKFLDRSISDGRVAFSRNIVINQTENGNVFIAVEMPQCQTCEIDPNFSLLLNPNVEGCDSKSKLWWIILVSCVCGVIFIGLSMIGIFYLRKKKHTIKLIMMSKLDKIKS</sequence>